<dbReference type="SMART" id="SM00297">
    <property type="entry name" value="BROMO"/>
    <property type="match status" value="2"/>
</dbReference>
<evidence type="ECO:0000256" key="5">
    <source>
        <dbReference type="PROSITE-ProRule" id="PRU00221"/>
    </source>
</evidence>
<feature type="repeat" description="WD" evidence="5">
    <location>
        <begin position="362"/>
        <end position="403"/>
    </location>
</feature>
<dbReference type="FunCoup" id="A0A7M7JQR4">
    <property type="interactions" value="1734"/>
</dbReference>
<dbReference type="Gene3D" id="1.20.920.10">
    <property type="entry name" value="Bromodomain-like"/>
    <property type="match status" value="2"/>
</dbReference>
<proteinExistence type="predicted"/>
<dbReference type="Gene3D" id="2.130.10.10">
    <property type="entry name" value="YVTN repeat-like/Quinoprotein amine dehydrogenase"/>
    <property type="match status" value="2"/>
</dbReference>
<feature type="compositionally biased region" description="Acidic residues" evidence="6">
    <location>
        <begin position="2063"/>
        <end position="2078"/>
    </location>
</feature>
<dbReference type="SUPFAM" id="SSF50978">
    <property type="entry name" value="WD40 repeat-like"/>
    <property type="match status" value="1"/>
</dbReference>
<feature type="repeat" description="WD" evidence="5">
    <location>
        <begin position="460"/>
        <end position="502"/>
    </location>
</feature>
<feature type="compositionally biased region" description="Low complexity" evidence="6">
    <location>
        <begin position="655"/>
        <end position="666"/>
    </location>
</feature>
<dbReference type="Pfam" id="PF25313">
    <property type="entry name" value="BRWD_AD"/>
    <property type="match status" value="1"/>
</dbReference>
<dbReference type="Pfam" id="PF00439">
    <property type="entry name" value="Bromodomain"/>
    <property type="match status" value="2"/>
</dbReference>
<feature type="compositionally biased region" description="Polar residues" evidence="6">
    <location>
        <begin position="1875"/>
        <end position="1889"/>
    </location>
</feature>
<feature type="compositionally biased region" description="Polar residues" evidence="6">
    <location>
        <begin position="1763"/>
        <end position="1776"/>
    </location>
</feature>
<reference evidence="8" key="1">
    <citation type="submission" date="2021-01" db="UniProtKB">
        <authorList>
            <consortium name="EnsemblMetazoa"/>
        </authorList>
    </citation>
    <scope>IDENTIFICATION</scope>
</reference>
<evidence type="ECO:0000256" key="3">
    <source>
        <dbReference type="ARBA" id="ARBA00023117"/>
    </source>
</evidence>
<feature type="compositionally biased region" description="Polar residues" evidence="6">
    <location>
        <begin position="703"/>
        <end position="726"/>
    </location>
</feature>
<feature type="compositionally biased region" description="Polar residues" evidence="6">
    <location>
        <begin position="1000"/>
        <end position="1012"/>
    </location>
</feature>
<feature type="region of interest" description="Disordered" evidence="6">
    <location>
        <begin position="1652"/>
        <end position="2286"/>
    </location>
</feature>
<evidence type="ECO:0000259" key="7">
    <source>
        <dbReference type="PROSITE" id="PS50014"/>
    </source>
</evidence>
<feature type="domain" description="Bromo" evidence="7">
    <location>
        <begin position="1385"/>
        <end position="1455"/>
    </location>
</feature>
<dbReference type="GO" id="GO:0005634">
    <property type="term" value="C:nucleus"/>
    <property type="evidence" value="ECO:0007669"/>
    <property type="project" value="TreeGrafter"/>
</dbReference>
<feature type="compositionally biased region" description="Acidic residues" evidence="6">
    <location>
        <begin position="974"/>
        <end position="990"/>
    </location>
</feature>
<feature type="compositionally biased region" description="Acidic residues" evidence="6">
    <location>
        <begin position="1660"/>
        <end position="1676"/>
    </location>
</feature>
<feature type="compositionally biased region" description="Basic and acidic residues" evidence="6">
    <location>
        <begin position="1079"/>
        <end position="1089"/>
    </location>
</feature>
<feature type="region of interest" description="Disordered" evidence="6">
    <location>
        <begin position="655"/>
        <end position="738"/>
    </location>
</feature>
<dbReference type="SMART" id="SM00320">
    <property type="entry name" value="WD40"/>
    <property type="match status" value="7"/>
</dbReference>
<sequence length="2308" mass="257258">MPSPDRLEQELYYLIARFLETGPCEAAARVLRQEINEHRLLPQRTDWENGRHDVTVEEMVERWPVQSDHLLRMCENLVTQLSITVPTTLPRAPPTLLGCGRYSVLRTKESVASKRPLRTGEYLHKRLDRRPLNMSTTQCPSLALLIEGSKVNPHRNMMSAVPISWYSGSSLYRRIMGHLQAVYCVLFDHTGRYIFTGADDHLVKIWSATDGRLRATLRGHQSEITDLSLSPDNSLLASGSLDKTIRVWCLRTLRPVAVLIGHGTTVTSLKFCPSVRQDKSFLSSTAQDGLCFWEYDRRKRTFQSEPRRFIDRTRTQVLCQSFSPGGTLLATGCQDHMVRIYQVFKPNESLSCKQEPERIAELSRHTDRVDSIQFANNDMRLISGSKDGTANIWSFKANRWTAITLKMTTVLEPQAGTAPNHTMKVNMVAWTRDDSKVLTTVRDHSIKVWNSYTGQLLAVLKGHEDDVYALECHPTDRRILYTGGHDGRVIIWDMTTSKAIKTFFNFFEGQGFGAMFDLKVSPNGLTFCATDSHGHLSIYGIGSGEAYQKVPVEQFFHTDYRPLIRDANHHVLDEQSQLAPHLLPPPFLVDIDGNPYPAAIQRLVPGRENCPENLLVPVMAQIVRDNPADGPEQEPAGIGVVNRRLNIDDMIQRLQQQQGEEQAGPAIPSNDGPRMPPARGMPGTPSSRGGMRRDGEVEGVRQGGNNWQQLQSGATSETSSAQSSGLNKRPVMEQMKEAELERELERMRLLADTEIVEFIREKRKDQPVENGGQRSYGLRQKENKAATSGSSRSRRGVMTLSLLSSQNSSRSSRSAAAAVAEDEMEMDDDDFEEVGESDSDYEQDSSGRDRTRNRNNASSHTNGSSRNSHATSSGGRGGGAGGGSSSGGGGRDATGHSGSGGASGPAGSSRQRGTRNYRLRPRQAPRANATFDSDDGSLLGSFSSSHSSNATRSRRNAVREEPTSAQPSTPSSSEETDERSEESSQDDDTGGADGGGDADNTPTSDHQQNDGTSGSSGSSGSASVRRSVRHRQPPERKRPQERRQTSRSATAAGGGNSSSGSSSSAKRRQPLRSGAGQRTTERRRDRRRDDEDDDSLEHDGEAVNDLSPQNQRDHHQHHHRHRLSAGGDHSHGSSARTSSGNGNVREVPEKFRFPDWLTDTMPRRTPYLPQVGDIIMYFQQGHQLYCDAVRRLKLYKAGKHHQFVWNKRLREQEKVRVLNVRFELLPPRLCCVQVECTDPVDAGCAEPFWIRYHDTSDVIDFLVLYQSFQTAMLRDWKPGDRFRSIIEDQWWLGTITQHEPIQSEFPDSMFQCFIVRWDNGEEERMSPWDFEQIDHTRLPAVEGTGVDISPEEREAMQYVPSQEDFNIESRDAFRTRMMTGLDRVMGLAIAEPFLVPVDLNVYPDYAMIIAYPIDLTTIRSRLENNFYRRKEGIKFDITYVEYNANKFNEPNSAIVKQASLITRVLLAYVNDMTCDDPITIYQRLNGETVAPKGNISSDDSGCSGPSRRLYLSGSLYSASRSSPKKAREEVRRPTTRTTSNWRDRCALLIAMLNQIEDSQPFRQPVDLDEFQDYLEVVDMPMDLSTVSQKLTNADYATPEEFASDMQLIFTNSKNYNTNKRSRIYSMTCRLSAMFENEMRAIMHEHRAAMKRLQGRKTYGEDDSDEEDDDDMEEIDSEEIRPRSRSHPQQQHSRNGTGSSGYSNGRRSGHSIVANGYHRNGHHTASGSGMSTSGGAGSRSLRRHHRVIESDDDHGEDDLDQENTDGVNSSSAKSTRSGRIVRPTLFRDMVSISDAERAERSRKSSRQSGRSQESSDRRRPMGSAQRRHQIRPSSGKVSLSSSSHQREQRKRPMMLATSTEDEEPQSSGESHEQPRQDGSTPTRQLVTRSGRTVKLMGTSGSASSSTITSPSTSASNSGSSPATSDDSGLLSPRNNKKSTASSSRLRHRPPPPKKARISQRGGAHRESSYEEEDLFEQHDEDEEEEEDEDEADEEEDGTSEEITTEESPGRRGGARGGSRGQQMDGGGGRRTSRKQPPSSTSNNNNKNNNNNSNSSRPARRMVTESDDDEADNDNAEDDADRTSEGVTAEEETLSPLTRRSSRNKDQTSHTPFQQSKSSSGGPGTDRPRAVRTAARTKRIVVDEESDANDDALDDEGSRYGSPPSKKRRAANSTHQDATAPRGVRQQHSPISNGNGRRAKRHSSPQSDGASRASGRSSESGSGSSQSRRKAVTTLSTKTSPGQISDAGRVTRTKGRSHHKVDYREDPSDEDEFLDDENDDDETEDTVVTSSKGRIVKLRRDFTRALRDAR</sequence>
<feature type="domain" description="Bromo" evidence="7">
    <location>
        <begin position="1553"/>
        <end position="1623"/>
    </location>
</feature>
<dbReference type="PROSITE" id="PS50082">
    <property type="entry name" value="WD_REPEATS_2"/>
    <property type="match status" value="5"/>
</dbReference>
<dbReference type="InParanoid" id="A0A7M7JQR4"/>
<feature type="compositionally biased region" description="Low complexity" evidence="6">
    <location>
        <begin position="1692"/>
        <end position="1705"/>
    </location>
</feature>
<organism evidence="8 9">
    <name type="scientific">Varroa destructor</name>
    <name type="common">Honeybee mite</name>
    <dbReference type="NCBI Taxonomy" id="109461"/>
    <lineage>
        <taxon>Eukaryota</taxon>
        <taxon>Metazoa</taxon>
        <taxon>Ecdysozoa</taxon>
        <taxon>Arthropoda</taxon>
        <taxon>Chelicerata</taxon>
        <taxon>Arachnida</taxon>
        <taxon>Acari</taxon>
        <taxon>Parasitiformes</taxon>
        <taxon>Mesostigmata</taxon>
        <taxon>Gamasina</taxon>
        <taxon>Dermanyssoidea</taxon>
        <taxon>Varroidae</taxon>
        <taxon>Varroa</taxon>
    </lineage>
</organism>
<dbReference type="GO" id="GO:0006357">
    <property type="term" value="P:regulation of transcription by RNA polymerase II"/>
    <property type="evidence" value="ECO:0007669"/>
    <property type="project" value="TreeGrafter"/>
</dbReference>
<feature type="compositionally biased region" description="Basic residues" evidence="6">
    <location>
        <begin position="1943"/>
        <end position="1956"/>
    </location>
</feature>
<feature type="compositionally biased region" description="Gly residues" evidence="6">
    <location>
        <begin position="2009"/>
        <end position="2028"/>
    </location>
</feature>
<feature type="compositionally biased region" description="Low complexity" evidence="6">
    <location>
        <begin position="2037"/>
        <end position="2054"/>
    </location>
</feature>
<dbReference type="PROSITE" id="PS50014">
    <property type="entry name" value="BROMODOMAIN_2"/>
    <property type="match status" value="2"/>
</dbReference>
<feature type="compositionally biased region" description="Acidic residues" evidence="6">
    <location>
        <begin position="1749"/>
        <end position="1762"/>
    </location>
</feature>
<feature type="compositionally biased region" description="Low complexity" evidence="6">
    <location>
        <begin position="936"/>
        <end position="948"/>
    </location>
</feature>
<dbReference type="SUPFAM" id="SSF47370">
    <property type="entry name" value="Bromodomain"/>
    <property type="match status" value="2"/>
</dbReference>
<feature type="compositionally biased region" description="Acidic residues" evidence="6">
    <location>
        <begin position="1968"/>
        <end position="2003"/>
    </location>
</feature>
<name>A0A7M7JQR4_VARDE</name>
<feature type="compositionally biased region" description="Polar residues" evidence="6">
    <location>
        <begin position="2107"/>
        <end position="2118"/>
    </location>
</feature>
<feature type="repeat" description="WD" evidence="5">
    <location>
        <begin position="175"/>
        <end position="216"/>
    </location>
</feature>
<dbReference type="RefSeq" id="XP_022655766.1">
    <property type="nucleotide sequence ID" value="XM_022800031.1"/>
</dbReference>
<feature type="repeat" description="WD" evidence="5">
    <location>
        <begin position="217"/>
        <end position="258"/>
    </location>
</feature>
<dbReference type="CDD" id="cd05529">
    <property type="entry name" value="Bromo_WDR9_I_like"/>
    <property type="match status" value="1"/>
</dbReference>
<feature type="compositionally biased region" description="Polar residues" evidence="6">
    <location>
        <begin position="854"/>
        <end position="867"/>
    </location>
</feature>
<keyword evidence="2" id="KW-0677">Repeat</keyword>
<dbReference type="InterPro" id="IPR036427">
    <property type="entry name" value="Bromodomain-like_sf"/>
</dbReference>
<dbReference type="FunFam" id="1.20.920.10:FF:000066">
    <property type="entry name" value="Transcription initiation factor TFIID subunit 1"/>
    <property type="match status" value="1"/>
</dbReference>
<dbReference type="PANTHER" id="PTHR16266:SF17">
    <property type="entry name" value="BRWD3"/>
    <property type="match status" value="1"/>
</dbReference>
<feature type="compositionally biased region" description="Acidic residues" evidence="6">
    <location>
        <begin position="2141"/>
        <end position="2153"/>
    </location>
</feature>
<dbReference type="InterPro" id="IPR036322">
    <property type="entry name" value="WD40_repeat_dom_sf"/>
</dbReference>
<feature type="compositionally biased region" description="Acidic residues" evidence="6">
    <location>
        <begin position="820"/>
        <end position="843"/>
    </location>
</feature>
<dbReference type="Pfam" id="PF00400">
    <property type="entry name" value="WD40"/>
    <property type="match status" value="6"/>
</dbReference>
<keyword evidence="9" id="KW-1185">Reference proteome</keyword>
<dbReference type="InterPro" id="IPR052060">
    <property type="entry name" value="Bromo_WD_repeat"/>
</dbReference>
<feature type="compositionally biased region" description="Low complexity" evidence="6">
    <location>
        <begin position="808"/>
        <end position="819"/>
    </location>
</feature>
<dbReference type="OMA" id="CCKMTLQ"/>
<keyword evidence="3 4" id="KW-0103">Bromodomain</keyword>
<dbReference type="PROSITE" id="PS00633">
    <property type="entry name" value="BROMODOMAIN_1"/>
    <property type="match status" value="1"/>
</dbReference>
<feature type="compositionally biased region" description="Basic residues" evidence="6">
    <location>
        <begin position="1114"/>
        <end position="1123"/>
    </location>
</feature>
<dbReference type="InterPro" id="IPR015943">
    <property type="entry name" value="WD40/YVTN_repeat-like_dom_sf"/>
</dbReference>
<feature type="region of interest" description="Disordered" evidence="6">
    <location>
        <begin position="765"/>
        <end position="1147"/>
    </location>
</feature>
<feature type="compositionally biased region" description="Polar residues" evidence="6">
    <location>
        <begin position="2231"/>
        <end position="2241"/>
    </location>
</feature>
<feature type="compositionally biased region" description="Gly residues" evidence="6">
    <location>
        <begin position="874"/>
        <end position="904"/>
    </location>
</feature>
<dbReference type="CTD" id="254065"/>
<dbReference type="InterPro" id="IPR057452">
    <property type="entry name" value="BRWD/PHIP_N"/>
</dbReference>
<evidence type="ECO:0000256" key="6">
    <source>
        <dbReference type="SAM" id="MobiDB-lite"/>
    </source>
</evidence>
<feature type="compositionally biased region" description="Low complexity" evidence="6">
    <location>
        <begin position="2204"/>
        <end position="2224"/>
    </location>
</feature>
<feature type="repeat" description="WD" evidence="5">
    <location>
        <begin position="418"/>
        <end position="459"/>
    </location>
</feature>
<dbReference type="EnsemblMetazoa" id="XM_022800031">
    <property type="protein sequence ID" value="XP_022655766"/>
    <property type="gene ID" value="LOC111248174"/>
</dbReference>
<dbReference type="InterPro" id="IPR018359">
    <property type="entry name" value="Bromodomain_CS"/>
</dbReference>
<dbReference type="Gene3D" id="2.30.30.1040">
    <property type="match status" value="1"/>
</dbReference>
<evidence type="ECO:0000256" key="2">
    <source>
        <dbReference type="ARBA" id="ARBA00022737"/>
    </source>
</evidence>
<dbReference type="InterPro" id="IPR001680">
    <property type="entry name" value="WD40_rpt"/>
</dbReference>
<dbReference type="InterPro" id="IPR057451">
    <property type="entry name" value="BRWD/PHIP_AD"/>
</dbReference>
<feature type="region of interest" description="Disordered" evidence="6">
    <location>
        <begin position="1515"/>
        <end position="1536"/>
    </location>
</feature>
<dbReference type="CDD" id="cd00200">
    <property type="entry name" value="WD40"/>
    <property type="match status" value="1"/>
</dbReference>
<evidence type="ECO:0000256" key="1">
    <source>
        <dbReference type="ARBA" id="ARBA00022574"/>
    </source>
</evidence>
<dbReference type="OrthoDB" id="10265743at2759"/>
<dbReference type="PANTHER" id="PTHR16266">
    <property type="entry name" value="WD REPEAT DOMAIN 9"/>
    <property type="match status" value="1"/>
</dbReference>
<keyword evidence="1 5" id="KW-0853">WD repeat</keyword>
<feature type="compositionally biased region" description="Basic residues" evidence="6">
    <location>
        <begin position="912"/>
        <end position="923"/>
    </location>
</feature>
<dbReference type="KEGG" id="vde:111248174"/>
<dbReference type="GO" id="GO:0008360">
    <property type="term" value="P:regulation of cell shape"/>
    <property type="evidence" value="ECO:0007669"/>
    <property type="project" value="TreeGrafter"/>
</dbReference>
<feature type="compositionally biased region" description="Low complexity" evidence="6">
    <location>
        <begin position="1832"/>
        <end position="1842"/>
    </location>
</feature>
<feature type="compositionally biased region" description="Basic and acidic residues" evidence="6">
    <location>
        <begin position="1032"/>
        <end position="1044"/>
    </location>
</feature>
<feature type="compositionally biased region" description="Low complexity" evidence="6">
    <location>
        <begin position="1896"/>
        <end position="1927"/>
    </location>
</feature>
<evidence type="ECO:0000313" key="8">
    <source>
        <dbReference type="EnsemblMetazoa" id="XP_022655766"/>
    </source>
</evidence>
<feature type="compositionally biased region" description="Polar residues" evidence="6">
    <location>
        <begin position="2184"/>
        <end position="2193"/>
    </location>
</feature>
<feature type="compositionally biased region" description="Acidic residues" evidence="6">
    <location>
        <begin position="2265"/>
        <end position="2283"/>
    </location>
</feature>
<dbReference type="PRINTS" id="PR00503">
    <property type="entry name" value="BROMODOMAIN"/>
</dbReference>
<dbReference type="GO" id="GO:0007010">
    <property type="term" value="P:cytoskeleton organization"/>
    <property type="evidence" value="ECO:0007669"/>
    <property type="project" value="TreeGrafter"/>
</dbReference>
<dbReference type="Proteomes" id="UP000594260">
    <property type="component" value="Unplaced"/>
</dbReference>
<dbReference type="InterPro" id="IPR001487">
    <property type="entry name" value="Bromodomain"/>
</dbReference>
<accession>A0A7M7JQR4</accession>
<dbReference type="GeneID" id="111248174"/>
<evidence type="ECO:0000313" key="9">
    <source>
        <dbReference type="Proteomes" id="UP000594260"/>
    </source>
</evidence>
<dbReference type="InterPro" id="IPR019775">
    <property type="entry name" value="WD40_repeat_CS"/>
</dbReference>
<dbReference type="Pfam" id="PF25437">
    <property type="entry name" value="BRWD1_N"/>
    <property type="match status" value="1"/>
</dbReference>
<dbReference type="PROSITE" id="PS00678">
    <property type="entry name" value="WD_REPEATS_1"/>
    <property type="match status" value="1"/>
</dbReference>
<feature type="compositionally biased region" description="Low complexity" evidence="6">
    <location>
        <begin position="1124"/>
        <end position="1135"/>
    </location>
</feature>
<feature type="compositionally biased region" description="Low complexity" evidence="6">
    <location>
        <begin position="963"/>
        <end position="973"/>
    </location>
</feature>
<protein>
    <recommendedName>
        <fullName evidence="7">Bromo domain-containing protein</fullName>
    </recommendedName>
</protein>
<feature type="compositionally biased region" description="Low complexity" evidence="6">
    <location>
        <begin position="1013"/>
        <end position="1025"/>
    </location>
</feature>
<dbReference type="PROSITE" id="PS50294">
    <property type="entry name" value="WD_REPEATS_REGION"/>
    <property type="match status" value="5"/>
</dbReference>
<evidence type="ECO:0000256" key="4">
    <source>
        <dbReference type="PROSITE-ProRule" id="PRU00035"/>
    </source>
</evidence>